<dbReference type="AlphaFoldDB" id="A0A4R5UI97"/>
<name>A0A4R5UI97_9HYPH</name>
<sequence>MADKTIAIIGGGPAGLMAAEVLSACGHSVTIYEAMPTFGRKFLLAGKSGLNITHSEPFDPFASRFGEASSRLRPALNLFSPHEVREWAAGLGTQTFVGTSGRVFPQVMKASPLLRSWLRRLEAQGVSLKTRHRWMGFSDQGYRFLTPEGEIVVSPDATLLALGGASWPRLGSDAAWIAWLHAEGVSVKAFQPANCGFDAVWSEIFRSRFAGEPLKSVTATSDAGAVQGEFVISRHGIEGSLVYAHAAALRERINRDGGAVLSVDLAPGRTIVRLMQDLGRQDPKASFSNRLRKGAGLDGVKAALVREIAADAHRASPLDLARLIKALPIPLVRPRPIEEAISSAGGIAWSEVDERYMLKRLPGLFAAGEMLDWEAPTGGYLLTACLATGRAAAKGIHTWLSVAHSAAVPPATVDQRP</sequence>
<dbReference type="NCBIfam" id="TIGR03862">
    <property type="entry name" value="flavo_PP4765"/>
    <property type="match status" value="1"/>
</dbReference>
<dbReference type="EMBL" id="SMTL01000003">
    <property type="protein sequence ID" value="TDK35627.1"/>
    <property type="molecule type" value="Genomic_DNA"/>
</dbReference>
<dbReference type="SUPFAM" id="SSF160996">
    <property type="entry name" value="HI0933 insert domain-like"/>
    <property type="match status" value="1"/>
</dbReference>
<evidence type="ECO:0000256" key="3">
    <source>
        <dbReference type="ARBA" id="ARBA00022827"/>
    </source>
</evidence>
<dbReference type="InterPro" id="IPR057661">
    <property type="entry name" value="RsdA/BaiN/AoA(So)_Rossmann"/>
</dbReference>
<dbReference type="Gene3D" id="1.10.8.260">
    <property type="entry name" value="HI0933 insert domain-like"/>
    <property type="match status" value="1"/>
</dbReference>
<dbReference type="OrthoDB" id="5288829at2"/>
<evidence type="ECO:0000259" key="4">
    <source>
        <dbReference type="Pfam" id="PF03486"/>
    </source>
</evidence>
<dbReference type="PRINTS" id="PR00419">
    <property type="entry name" value="ADXRDTASE"/>
</dbReference>
<dbReference type="Pfam" id="PF03486">
    <property type="entry name" value="HI0933_like"/>
    <property type="match status" value="1"/>
</dbReference>
<dbReference type="PANTHER" id="PTHR42887">
    <property type="entry name" value="OS12G0638800 PROTEIN"/>
    <property type="match status" value="1"/>
</dbReference>
<dbReference type="InterPro" id="IPR004792">
    <property type="entry name" value="BaiN-like"/>
</dbReference>
<dbReference type="RefSeq" id="WP_133317048.1">
    <property type="nucleotide sequence ID" value="NZ_SMTL01000003.1"/>
</dbReference>
<evidence type="ECO:0000259" key="5">
    <source>
        <dbReference type="Pfam" id="PF22780"/>
    </source>
</evidence>
<gene>
    <name evidence="6" type="ORF">E2F50_15505</name>
</gene>
<keyword evidence="2" id="KW-0285">Flavoprotein</keyword>
<comment type="cofactor">
    <cofactor evidence="1">
        <name>FAD</name>
        <dbReference type="ChEBI" id="CHEBI:57692"/>
    </cofactor>
</comment>
<reference evidence="6 7" key="1">
    <citation type="submission" date="2019-03" db="EMBL/GenBank/DDBJ databases">
        <title>Rhizobium sp. nov., an bacterium isolated from biocrust in Mu Us Desert.</title>
        <authorList>
            <person name="Lixiong L."/>
        </authorList>
    </citation>
    <scope>NUCLEOTIDE SEQUENCE [LARGE SCALE GENOMIC DNA]</scope>
    <source>
        <strain evidence="6 7">SPY-1</strain>
    </source>
</reference>
<evidence type="ECO:0000313" key="7">
    <source>
        <dbReference type="Proteomes" id="UP000295238"/>
    </source>
</evidence>
<feature type="domain" description="RsdA/BaiN/AoA(So)-like Rossmann fold-like" evidence="4">
    <location>
        <begin position="5"/>
        <end position="394"/>
    </location>
</feature>
<dbReference type="PANTHER" id="PTHR42887:SF1">
    <property type="entry name" value="BLR3961 PROTEIN"/>
    <property type="match status" value="1"/>
</dbReference>
<dbReference type="Pfam" id="PF22780">
    <property type="entry name" value="HI0933_like_1st"/>
    <property type="match status" value="1"/>
</dbReference>
<accession>A0A4R5UI97</accession>
<dbReference type="SUPFAM" id="SSF51905">
    <property type="entry name" value="FAD/NAD(P)-binding domain"/>
    <property type="match status" value="1"/>
</dbReference>
<dbReference type="NCBIfam" id="TIGR00275">
    <property type="entry name" value="aminoacetone oxidase family FAD-binding enzyme"/>
    <property type="match status" value="1"/>
</dbReference>
<protein>
    <submittedName>
        <fullName evidence="6">TIGR03862 family flavoprotein</fullName>
    </submittedName>
</protein>
<organism evidence="6 7">
    <name type="scientific">Rhizobium deserti</name>
    <dbReference type="NCBI Taxonomy" id="2547961"/>
    <lineage>
        <taxon>Bacteria</taxon>
        <taxon>Pseudomonadati</taxon>
        <taxon>Pseudomonadota</taxon>
        <taxon>Alphaproteobacteria</taxon>
        <taxon>Hyphomicrobiales</taxon>
        <taxon>Rhizobiaceae</taxon>
        <taxon>Rhizobium/Agrobacterium group</taxon>
        <taxon>Rhizobium</taxon>
    </lineage>
</organism>
<dbReference type="Gene3D" id="2.40.30.10">
    <property type="entry name" value="Translation factors"/>
    <property type="match status" value="1"/>
</dbReference>
<evidence type="ECO:0000256" key="1">
    <source>
        <dbReference type="ARBA" id="ARBA00001974"/>
    </source>
</evidence>
<keyword evidence="3" id="KW-0274">FAD</keyword>
<evidence type="ECO:0000313" key="6">
    <source>
        <dbReference type="EMBL" id="TDK35627.1"/>
    </source>
</evidence>
<feature type="domain" description="RsdA/BaiN/AoA(So)-like insert" evidence="5">
    <location>
        <begin position="191"/>
        <end position="342"/>
    </location>
</feature>
<dbReference type="Proteomes" id="UP000295238">
    <property type="component" value="Unassembled WGS sequence"/>
</dbReference>
<proteinExistence type="predicted"/>
<dbReference type="InterPro" id="IPR022460">
    <property type="entry name" value="Flavoprotein_PP4765"/>
</dbReference>
<evidence type="ECO:0000256" key="2">
    <source>
        <dbReference type="ARBA" id="ARBA00022630"/>
    </source>
</evidence>
<comment type="caution">
    <text evidence="6">The sequence shown here is derived from an EMBL/GenBank/DDBJ whole genome shotgun (WGS) entry which is preliminary data.</text>
</comment>
<dbReference type="InterPro" id="IPR036188">
    <property type="entry name" value="FAD/NAD-bd_sf"/>
</dbReference>
<dbReference type="InterPro" id="IPR023166">
    <property type="entry name" value="BaiN-like_dom_sf"/>
</dbReference>
<keyword evidence="7" id="KW-1185">Reference proteome</keyword>
<dbReference type="InterPro" id="IPR055178">
    <property type="entry name" value="RsdA/BaiN/AoA(So)-like_dom"/>
</dbReference>
<dbReference type="Gene3D" id="3.50.50.60">
    <property type="entry name" value="FAD/NAD(P)-binding domain"/>
    <property type="match status" value="1"/>
</dbReference>